<dbReference type="Gene3D" id="3.30.565.10">
    <property type="entry name" value="Histidine kinase-like ATPase, C-terminal domain"/>
    <property type="match status" value="1"/>
</dbReference>
<keyword evidence="4" id="KW-0808">Transferase</keyword>
<feature type="transmembrane region" description="Helical" evidence="9">
    <location>
        <begin position="33"/>
        <end position="54"/>
    </location>
</feature>
<feature type="domain" description="Histidine kinase" evidence="10">
    <location>
        <begin position="225"/>
        <end position="438"/>
    </location>
</feature>
<dbReference type="EC" id="2.7.13.3" evidence="2"/>
<evidence type="ECO:0000256" key="2">
    <source>
        <dbReference type="ARBA" id="ARBA00012438"/>
    </source>
</evidence>
<feature type="transmembrane region" description="Helical" evidence="9">
    <location>
        <begin position="97"/>
        <end position="114"/>
    </location>
</feature>
<dbReference type="GO" id="GO:0005524">
    <property type="term" value="F:ATP binding"/>
    <property type="evidence" value="ECO:0007669"/>
    <property type="project" value="UniProtKB-KW"/>
</dbReference>
<proteinExistence type="predicted"/>
<keyword evidence="7" id="KW-0067">ATP-binding</keyword>
<organism evidence="11 12">
    <name type="scientific">Arcobacter arenosus</name>
    <dbReference type="NCBI Taxonomy" id="2576037"/>
    <lineage>
        <taxon>Bacteria</taxon>
        <taxon>Pseudomonadati</taxon>
        <taxon>Campylobacterota</taxon>
        <taxon>Epsilonproteobacteria</taxon>
        <taxon>Campylobacterales</taxon>
        <taxon>Arcobacteraceae</taxon>
        <taxon>Arcobacter</taxon>
    </lineage>
</organism>
<evidence type="ECO:0000256" key="5">
    <source>
        <dbReference type="ARBA" id="ARBA00022741"/>
    </source>
</evidence>
<sequence>MYDLNIVLAYGITFGIVIMTIVYTFVRYIYSKDIFYISYCLTQFFSLIFIVSSSKLFNIPHLIEELSLLLATLSSLVFAINFYEGKFFPKLETFKELVINTIILNIIILTAFYHYMLFEYLPYTIIYAILFISVAFNLKDGFKANFAYVIGWSIFCFVVFIFDFKTYYEHQGFMDLVLVAFAIEAILFTLSLAYKYNSLQKQNKSIEDMLLQQSRLAKSGEMIENITHQFRQPLNNISYILINFKKRFENKKLDSEYFEKKLTQANEQLDFLSKTIDDFKEFYAPSKKKEYFSIKEVIENVSTILSADLKKRNIQVFIDFKVSEEIKIFGIKNELSQVLLALISNANDALKDTENPMIKIEVDSTSAEVIIRIIDNAGGIKKRDLDKIFEPYFTTKENGSGIGLYLTKVIIRDSFNGKIEVANNKEGAVFSLFIEKAI</sequence>
<protein>
    <recommendedName>
        <fullName evidence="2">histidine kinase</fullName>
        <ecNumber evidence="2">2.7.13.3</ecNumber>
    </recommendedName>
</protein>
<dbReference type="PANTHER" id="PTHR43065">
    <property type="entry name" value="SENSOR HISTIDINE KINASE"/>
    <property type="match status" value="1"/>
</dbReference>
<keyword evidence="9" id="KW-1133">Transmembrane helix</keyword>
<evidence type="ECO:0000256" key="8">
    <source>
        <dbReference type="ARBA" id="ARBA00023012"/>
    </source>
</evidence>
<keyword evidence="6 11" id="KW-0418">Kinase</keyword>
<evidence type="ECO:0000256" key="9">
    <source>
        <dbReference type="SAM" id="Phobius"/>
    </source>
</evidence>
<dbReference type="InterPro" id="IPR011623">
    <property type="entry name" value="7TMR_DISM_rcpt_extracell_dom1"/>
</dbReference>
<dbReference type="GO" id="GO:0000155">
    <property type="term" value="F:phosphorelay sensor kinase activity"/>
    <property type="evidence" value="ECO:0007669"/>
    <property type="project" value="InterPro"/>
</dbReference>
<keyword evidence="9" id="KW-0472">Membrane</keyword>
<feature type="transmembrane region" description="Helical" evidence="9">
    <location>
        <begin position="145"/>
        <end position="164"/>
    </location>
</feature>
<evidence type="ECO:0000313" key="11">
    <source>
        <dbReference type="EMBL" id="TLP39650.1"/>
    </source>
</evidence>
<accession>A0A5R8Y4G8</accession>
<evidence type="ECO:0000256" key="3">
    <source>
        <dbReference type="ARBA" id="ARBA00022553"/>
    </source>
</evidence>
<dbReference type="Proteomes" id="UP000308901">
    <property type="component" value="Unassembled WGS sequence"/>
</dbReference>
<evidence type="ECO:0000256" key="7">
    <source>
        <dbReference type="ARBA" id="ARBA00022840"/>
    </source>
</evidence>
<feature type="transmembrane region" description="Helical" evidence="9">
    <location>
        <begin position="176"/>
        <end position="194"/>
    </location>
</feature>
<gene>
    <name evidence="11" type="ORF">FDK22_05410</name>
</gene>
<keyword evidence="3" id="KW-0597">Phosphoprotein</keyword>
<dbReference type="Pfam" id="PF07695">
    <property type="entry name" value="7TMR-DISM_7TM"/>
    <property type="match status" value="1"/>
</dbReference>
<dbReference type="CDD" id="cd00082">
    <property type="entry name" value="HisKA"/>
    <property type="match status" value="1"/>
</dbReference>
<keyword evidence="12" id="KW-1185">Reference proteome</keyword>
<evidence type="ECO:0000256" key="6">
    <source>
        <dbReference type="ARBA" id="ARBA00022777"/>
    </source>
</evidence>
<dbReference type="InterPro" id="IPR003594">
    <property type="entry name" value="HATPase_dom"/>
</dbReference>
<dbReference type="AlphaFoldDB" id="A0A5R8Y4G8"/>
<dbReference type="EMBL" id="VANU01000002">
    <property type="protein sequence ID" value="TLP39650.1"/>
    <property type="molecule type" value="Genomic_DNA"/>
</dbReference>
<evidence type="ECO:0000313" key="12">
    <source>
        <dbReference type="Proteomes" id="UP000308901"/>
    </source>
</evidence>
<comment type="caution">
    <text evidence="11">The sequence shown here is derived from an EMBL/GenBank/DDBJ whole genome shotgun (WGS) entry which is preliminary data.</text>
</comment>
<evidence type="ECO:0000259" key="10">
    <source>
        <dbReference type="PROSITE" id="PS50109"/>
    </source>
</evidence>
<dbReference type="SUPFAM" id="SSF47384">
    <property type="entry name" value="Homodimeric domain of signal transducing histidine kinase"/>
    <property type="match status" value="1"/>
</dbReference>
<dbReference type="InterPro" id="IPR036097">
    <property type="entry name" value="HisK_dim/P_sf"/>
</dbReference>
<dbReference type="Gene3D" id="1.10.287.130">
    <property type="match status" value="1"/>
</dbReference>
<dbReference type="SMART" id="SM00387">
    <property type="entry name" value="HATPase_c"/>
    <property type="match status" value="1"/>
</dbReference>
<dbReference type="PROSITE" id="PS50109">
    <property type="entry name" value="HIS_KIN"/>
    <property type="match status" value="1"/>
</dbReference>
<keyword evidence="8" id="KW-0902">Two-component regulatory system</keyword>
<dbReference type="OrthoDB" id="9805967at2"/>
<dbReference type="InterPro" id="IPR005467">
    <property type="entry name" value="His_kinase_dom"/>
</dbReference>
<dbReference type="SUPFAM" id="SSF55874">
    <property type="entry name" value="ATPase domain of HSP90 chaperone/DNA topoisomerase II/histidine kinase"/>
    <property type="match status" value="1"/>
</dbReference>
<dbReference type="InterPro" id="IPR036890">
    <property type="entry name" value="HATPase_C_sf"/>
</dbReference>
<evidence type="ECO:0000256" key="1">
    <source>
        <dbReference type="ARBA" id="ARBA00000085"/>
    </source>
</evidence>
<dbReference type="PANTHER" id="PTHR43065:SF46">
    <property type="entry name" value="C4-DICARBOXYLATE TRANSPORT SENSOR PROTEIN DCTB"/>
    <property type="match status" value="1"/>
</dbReference>
<feature type="transmembrane region" description="Helical" evidence="9">
    <location>
        <begin position="66"/>
        <end position="85"/>
    </location>
</feature>
<dbReference type="InterPro" id="IPR004358">
    <property type="entry name" value="Sig_transdc_His_kin-like_C"/>
</dbReference>
<comment type="catalytic activity">
    <reaction evidence="1">
        <text>ATP + protein L-histidine = ADP + protein N-phospho-L-histidine.</text>
        <dbReference type="EC" id="2.7.13.3"/>
    </reaction>
</comment>
<keyword evidence="5" id="KW-0547">Nucleotide-binding</keyword>
<keyword evidence="9" id="KW-0812">Transmembrane</keyword>
<dbReference type="InterPro" id="IPR003661">
    <property type="entry name" value="HisK_dim/P_dom"/>
</dbReference>
<feature type="transmembrane region" description="Helical" evidence="9">
    <location>
        <begin position="120"/>
        <end position="138"/>
    </location>
</feature>
<evidence type="ECO:0000256" key="4">
    <source>
        <dbReference type="ARBA" id="ARBA00022679"/>
    </source>
</evidence>
<reference evidence="11 12" key="1">
    <citation type="submission" date="2019-05" db="EMBL/GenBank/DDBJ databases">
        <title>Arcobacter sp. nov., isolated from sea sediment.</title>
        <authorList>
            <person name="Kim W."/>
        </authorList>
    </citation>
    <scope>NUCLEOTIDE SEQUENCE [LARGE SCALE GENOMIC DNA]</scope>
    <source>
        <strain evidence="11 12">CAU 1517</strain>
    </source>
</reference>
<name>A0A5R8Y4G8_9BACT</name>
<feature type="transmembrane region" description="Helical" evidence="9">
    <location>
        <begin position="6"/>
        <end position="26"/>
    </location>
</feature>
<dbReference type="PRINTS" id="PR00344">
    <property type="entry name" value="BCTRLSENSOR"/>
</dbReference>
<dbReference type="Pfam" id="PF02518">
    <property type="entry name" value="HATPase_c"/>
    <property type="match status" value="1"/>
</dbReference>